<dbReference type="PANTHER" id="PTHR43876:SF8">
    <property type="entry name" value="2-OCTAPRENYL-6-METHOXYPHENOL HYDROXYLASE"/>
    <property type="match status" value="1"/>
</dbReference>
<evidence type="ECO:0000256" key="6">
    <source>
        <dbReference type="ARBA" id="ARBA00023002"/>
    </source>
</evidence>
<keyword evidence="6" id="KW-0560">Oxidoreductase</keyword>
<reference evidence="9 10" key="1">
    <citation type="submission" date="2019-03" db="EMBL/GenBank/DDBJ databases">
        <title>Genomic Encyclopedia of Type Strains, Phase IV (KMG-IV): sequencing the most valuable type-strain genomes for metagenomic binning, comparative biology and taxonomic classification.</title>
        <authorList>
            <person name="Goeker M."/>
        </authorList>
    </citation>
    <scope>NUCLEOTIDE SEQUENCE [LARGE SCALE GENOMIC DNA]</scope>
    <source>
        <strain evidence="9 10">DSM 21944</strain>
    </source>
</reference>
<dbReference type="InterPro" id="IPR002938">
    <property type="entry name" value="FAD-bd"/>
</dbReference>
<keyword evidence="5" id="KW-0274">FAD</keyword>
<evidence type="ECO:0000313" key="10">
    <source>
        <dbReference type="Proteomes" id="UP000294599"/>
    </source>
</evidence>
<dbReference type="AlphaFoldDB" id="A0A4S3KTL8"/>
<organism evidence="9 10">
    <name type="scientific">Pseudofulvimonas gallinarii</name>
    <dbReference type="NCBI Taxonomy" id="634155"/>
    <lineage>
        <taxon>Bacteria</taxon>
        <taxon>Pseudomonadati</taxon>
        <taxon>Pseudomonadota</taxon>
        <taxon>Gammaproteobacteria</taxon>
        <taxon>Lysobacterales</taxon>
        <taxon>Rhodanobacteraceae</taxon>
        <taxon>Pseudofulvimonas</taxon>
    </lineage>
</organism>
<comment type="cofactor">
    <cofactor evidence="1">
        <name>FAD</name>
        <dbReference type="ChEBI" id="CHEBI:57692"/>
    </cofactor>
</comment>
<evidence type="ECO:0000256" key="1">
    <source>
        <dbReference type="ARBA" id="ARBA00001974"/>
    </source>
</evidence>
<dbReference type="NCBIfam" id="TIGR01988">
    <property type="entry name" value="Ubi-OHases"/>
    <property type="match status" value="1"/>
</dbReference>
<evidence type="ECO:0000256" key="7">
    <source>
        <dbReference type="ARBA" id="ARBA00023033"/>
    </source>
</evidence>
<feature type="domain" description="FAD-binding" evidence="8">
    <location>
        <begin position="16"/>
        <end position="350"/>
    </location>
</feature>
<comment type="caution">
    <text evidence="9">The sequence shown here is derived from an EMBL/GenBank/DDBJ whole genome shotgun (WGS) entry which is preliminary data.</text>
</comment>
<evidence type="ECO:0000259" key="8">
    <source>
        <dbReference type="Pfam" id="PF01494"/>
    </source>
</evidence>
<evidence type="ECO:0000256" key="2">
    <source>
        <dbReference type="ARBA" id="ARBA00004749"/>
    </source>
</evidence>
<dbReference type="Proteomes" id="UP000294599">
    <property type="component" value="Unassembled WGS sequence"/>
</dbReference>
<dbReference type="PANTHER" id="PTHR43876">
    <property type="entry name" value="UBIQUINONE BIOSYNTHESIS MONOOXYGENASE COQ6, MITOCHONDRIAL"/>
    <property type="match status" value="1"/>
</dbReference>
<comment type="pathway">
    <text evidence="2">Cofactor biosynthesis; ubiquinone biosynthesis.</text>
</comment>
<evidence type="ECO:0000256" key="4">
    <source>
        <dbReference type="ARBA" id="ARBA00022630"/>
    </source>
</evidence>
<dbReference type="OrthoDB" id="9769565at2"/>
<protein>
    <submittedName>
        <fullName evidence="9">2-octaprenyl-6-methoxyphenol hydroxylase /2-octaprenyl-3-methyl-6-methoxy-1,4-benzoquinol hydroxylase</fullName>
    </submittedName>
</protein>
<keyword evidence="4" id="KW-0285">Flavoprotein</keyword>
<dbReference type="SUPFAM" id="SSF51905">
    <property type="entry name" value="FAD/NAD(P)-binding domain"/>
    <property type="match status" value="1"/>
</dbReference>
<comment type="similarity">
    <text evidence="3">Belongs to the UbiH/COQ6 family.</text>
</comment>
<accession>A0A4S3KTL8</accession>
<dbReference type="InterPro" id="IPR051205">
    <property type="entry name" value="UbiH/COQ6_monooxygenase"/>
</dbReference>
<keyword evidence="7" id="KW-0503">Monooxygenase</keyword>
<dbReference type="GO" id="GO:0071949">
    <property type="term" value="F:FAD binding"/>
    <property type="evidence" value="ECO:0007669"/>
    <property type="project" value="InterPro"/>
</dbReference>
<evidence type="ECO:0000313" key="9">
    <source>
        <dbReference type="EMBL" id="TCS92862.1"/>
    </source>
</evidence>
<sequence length="416" mass="43899">MQDGRSIIQRMEPDHTGVLIIGGGLVGTSVALALDRAGVDCTLVETRTPTLALADPDRERYLALSAATVNGLDALGVWTALRGNAAPITGVHISRRGGFGRTLLRAADHGVQRFGALVPATRLGLALETAVAQAGGVHRILPAQVTGVDMAGGDALVTVREGDRQRVLRAGIVVGADGADSWLRGQLGLPVERGDYGQDALVLSAATTRAHEGVAYERFLDDGAIAVLPLEGRRVALVWTLSREQAARIEALDDGARLAEFQRAFGHRLGRLQAPGRLFRYPLHRVFVPRTVAGRAVLVGNAAQSLHPIAAQGFNLGFRDALVLVEELLAARRAGEDAGTALLRHQARRQPDRRRIAGLSHALARWPSVRAPGMGVLRSLGFGVLNGSAGLRSSLVLATMGHGARSPLDSLHEAAA</sequence>
<name>A0A4S3KTL8_9GAMM</name>
<dbReference type="Gene3D" id="3.50.50.60">
    <property type="entry name" value="FAD/NAD(P)-binding domain"/>
    <property type="match status" value="2"/>
</dbReference>
<dbReference type="GO" id="GO:0006744">
    <property type="term" value="P:ubiquinone biosynthetic process"/>
    <property type="evidence" value="ECO:0007669"/>
    <property type="project" value="UniProtKB-UniPathway"/>
</dbReference>
<dbReference type="UniPathway" id="UPA00232"/>
<keyword evidence="10" id="KW-1185">Reference proteome</keyword>
<dbReference type="InterPro" id="IPR036188">
    <property type="entry name" value="FAD/NAD-bd_sf"/>
</dbReference>
<dbReference type="PRINTS" id="PR00420">
    <property type="entry name" value="RNGMNOXGNASE"/>
</dbReference>
<gene>
    <name evidence="9" type="ORF">EDC25_1317</name>
</gene>
<dbReference type="EMBL" id="SMAF01000031">
    <property type="protein sequence ID" value="TCS92862.1"/>
    <property type="molecule type" value="Genomic_DNA"/>
</dbReference>
<proteinExistence type="inferred from homology"/>
<dbReference type="Pfam" id="PF01494">
    <property type="entry name" value="FAD_binding_3"/>
    <property type="match status" value="1"/>
</dbReference>
<dbReference type="GO" id="GO:0008681">
    <property type="term" value="F:2-octaprenyl-6-methoxyphenol hydroxylase activity"/>
    <property type="evidence" value="ECO:0007669"/>
    <property type="project" value="TreeGrafter"/>
</dbReference>
<dbReference type="InterPro" id="IPR010971">
    <property type="entry name" value="UbiH/COQ6"/>
</dbReference>
<evidence type="ECO:0000256" key="3">
    <source>
        <dbReference type="ARBA" id="ARBA00005349"/>
    </source>
</evidence>
<evidence type="ECO:0000256" key="5">
    <source>
        <dbReference type="ARBA" id="ARBA00022827"/>
    </source>
</evidence>